<dbReference type="AlphaFoldDB" id="A0A6G1CUP0"/>
<keyword evidence="2" id="KW-1185">Reference proteome</keyword>
<reference evidence="1 2" key="1">
    <citation type="submission" date="2019-11" db="EMBL/GenBank/DDBJ databases">
        <title>Whole genome sequence of Oryza granulata.</title>
        <authorList>
            <person name="Li W."/>
        </authorList>
    </citation>
    <scope>NUCLEOTIDE SEQUENCE [LARGE SCALE GENOMIC DNA]</scope>
    <source>
        <strain evidence="2">cv. Menghai</strain>
        <tissue evidence="1">Leaf</tissue>
    </source>
</reference>
<feature type="non-terminal residue" evidence="1">
    <location>
        <position position="1"/>
    </location>
</feature>
<dbReference type="EMBL" id="SPHZ02000008">
    <property type="protein sequence ID" value="KAF0903847.1"/>
    <property type="molecule type" value="Genomic_DNA"/>
</dbReference>
<protein>
    <submittedName>
        <fullName evidence="1">Uncharacterized protein</fullName>
    </submittedName>
</protein>
<evidence type="ECO:0000313" key="1">
    <source>
        <dbReference type="EMBL" id="KAF0903847.1"/>
    </source>
</evidence>
<comment type="caution">
    <text evidence="1">The sequence shown here is derived from an EMBL/GenBank/DDBJ whole genome shotgun (WGS) entry which is preliminary data.</text>
</comment>
<name>A0A6G1CUP0_9ORYZ</name>
<gene>
    <name evidence="1" type="ORF">E2562_029941</name>
</gene>
<evidence type="ECO:0000313" key="2">
    <source>
        <dbReference type="Proteomes" id="UP000479710"/>
    </source>
</evidence>
<organism evidence="1 2">
    <name type="scientific">Oryza meyeriana var. granulata</name>
    <dbReference type="NCBI Taxonomy" id="110450"/>
    <lineage>
        <taxon>Eukaryota</taxon>
        <taxon>Viridiplantae</taxon>
        <taxon>Streptophyta</taxon>
        <taxon>Embryophyta</taxon>
        <taxon>Tracheophyta</taxon>
        <taxon>Spermatophyta</taxon>
        <taxon>Magnoliopsida</taxon>
        <taxon>Liliopsida</taxon>
        <taxon>Poales</taxon>
        <taxon>Poaceae</taxon>
        <taxon>BOP clade</taxon>
        <taxon>Oryzoideae</taxon>
        <taxon>Oryzeae</taxon>
        <taxon>Oryzinae</taxon>
        <taxon>Oryza</taxon>
        <taxon>Oryza meyeriana</taxon>
    </lineage>
</organism>
<sequence length="97" mass="10947">RASLPAKLRPADNFVDVFGIMESSCQRSEVITGTRAGQLGQHVELVGDLLPELELVELMRRGGLALRRCYALVTACLWTRFGMRRTWRSWSAWTHSG</sequence>
<proteinExistence type="predicted"/>
<accession>A0A6G1CUP0</accession>
<dbReference type="Proteomes" id="UP000479710">
    <property type="component" value="Unassembled WGS sequence"/>
</dbReference>